<keyword evidence="3" id="KW-1185">Reference proteome</keyword>
<accession>A0A1T2L0W2</accession>
<dbReference type="Pfam" id="PF00085">
    <property type="entry name" value="Thioredoxin"/>
    <property type="match status" value="1"/>
</dbReference>
<dbReference type="CDD" id="cd02947">
    <property type="entry name" value="TRX_family"/>
    <property type="match status" value="1"/>
</dbReference>
<dbReference type="EMBL" id="MPRL01000075">
    <property type="protein sequence ID" value="OOZ38718.1"/>
    <property type="molecule type" value="Genomic_DNA"/>
</dbReference>
<evidence type="ECO:0000259" key="1">
    <source>
        <dbReference type="Pfam" id="PF00085"/>
    </source>
</evidence>
<dbReference type="InterPro" id="IPR013766">
    <property type="entry name" value="Thioredoxin_domain"/>
</dbReference>
<dbReference type="RefSeq" id="WP_078484795.1">
    <property type="nucleotide sequence ID" value="NZ_MPRL01000075.1"/>
</dbReference>
<sequence>MNLIESETELQQFVAEHPIAAIYFSSESCSVCHVLKPKVAAMLNEEFPKAALAEVDCGHSQEIAGQLSVFAVPTLILYFDGREAVRHSRSFSLGAVRGDIERPYSMFYD</sequence>
<evidence type="ECO:0000313" key="2">
    <source>
        <dbReference type="EMBL" id="OOZ38718.1"/>
    </source>
</evidence>
<name>A0A1T2L0W2_9GAMM</name>
<dbReference type="InterPro" id="IPR036249">
    <property type="entry name" value="Thioredoxin-like_sf"/>
</dbReference>
<comment type="caution">
    <text evidence="2">The sequence shown here is derived from an EMBL/GenBank/DDBJ whole genome shotgun (WGS) entry which is preliminary data.</text>
</comment>
<gene>
    <name evidence="2" type="ORF">BOW53_14435</name>
</gene>
<proteinExistence type="predicted"/>
<protein>
    <recommendedName>
        <fullName evidence="1">Thioredoxin domain-containing protein</fullName>
    </recommendedName>
</protein>
<dbReference type="AlphaFoldDB" id="A0A1T2L0W2"/>
<dbReference type="SUPFAM" id="SSF52833">
    <property type="entry name" value="Thioredoxin-like"/>
    <property type="match status" value="1"/>
</dbReference>
<feature type="domain" description="Thioredoxin" evidence="1">
    <location>
        <begin position="6"/>
        <end position="85"/>
    </location>
</feature>
<reference evidence="2 3" key="1">
    <citation type="submission" date="2016-11" db="EMBL/GenBank/DDBJ databases">
        <title>Mixed transmission modes and dynamic genome evolution in an obligate animal-bacterial symbiosis.</title>
        <authorList>
            <person name="Russell S.L."/>
            <person name="Corbett-Detig R.B."/>
            <person name="Cavanaugh C.M."/>
        </authorList>
    </citation>
    <scope>NUCLEOTIDE SEQUENCE [LARGE SCALE GENOMIC DNA]</scope>
    <source>
        <strain evidence="2">Sveles-Q1</strain>
    </source>
</reference>
<dbReference type="Proteomes" id="UP000191110">
    <property type="component" value="Unassembled WGS sequence"/>
</dbReference>
<dbReference type="OrthoDB" id="5295821at2"/>
<organism evidence="2 3">
    <name type="scientific">Solemya pervernicosa gill symbiont</name>
    <dbReference type="NCBI Taxonomy" id="642797"/>
    <lineage>
        <taxon>Bacteria</taxon>
        <taxon>Pseudomonadati</taxon>
        <taxon>Pseudomonadota</taxon>
        <taxon>Gammaproteobacteria</taxon>
        <taxon>sulfur-oxidizing symbionts</taxon>
    </lineage>
</organism>
<dbReference type="Gene3D" id="3.40.30.10">
    <property type="entry name" value="Glutaredoxin"/>
    <property type="match status" value="1"/>
</dbReference>
<evidence type="ECO:0000313" key="3">
    <source>
        <dbReference type="Proteomes" id="UP000191110"/>
    </source>
</evidence>